<accession>A0A094QBD9</accession>
<dbReference type="EMBL" id="JNSL01000004">
    <property type="protein sequence ID" value="KGA21565.1"/>
    <property type="molecule type" value="Genomic_DNA"/>
</dbReference>
<dbReference type="GO" id="GO:0008137">
    <property type="term" value="F:NADH dehydrogenase (ubiquinone) activity"/>
    <property type="evidence" value="ECO:0007669"/>
    <property type="project" value="InterPro"/>
</dbReference>
<reference evidence="7" key="1">
    <citation type="submission" date="2014-06" db="EMBL/GenBank/DDBJ databases">
        <title>Key roles for freshwater Actinobacteria revealed by deep metagenomic sequencing.</title>
        <authorList>
            <person name="Ghai R."/>
            <person name="Mizuno C.M."/>
            <person name="Picazo A."/>
            <person name="Camacho A."/>
            <person name="Rodriguez-Valera F."/>
        </authorList>
    </citation>
    <scope>NUCLEOTIDE SEQUENCE</scope>
</reference>
<evidence type="ECO:0000256" key="4">
    <source>
        <dbReference type="ARBA" id="ARBA00023136"/>
    </source>
</evidence>
<feature type="transmembrane region" description="Helical" evidence="5">
    <location>
        <begin position="128"/>
        <end position="145"/>
    </location>
</feature>
<feature type="transmembrane region" description="Helical" evidence="5">
    <location>
        <begin position="225"/>
        <end position="250"/>
    </location>
</feature>
<keyword evidence="4 5" id="KW-0472">Membrane</keyword>
<organism evidence="7">
    <name type="scientific">freshwater metagenome</name>
    <dbReference type="NCBI Taxonomy" id="449393"/>
    <lineage>
        <taxon>unclassified sequences</taxon>
        <taxon>metagenomes</taxon>
        <taxon>ecological metagenomes</taxon>
    </lineage>
</organism>
<feature type="transmembrane region" description="Helical" evidence="5">
    <location>
        <begin position="40"/>
        <end position="57"/>
    </location>
</feature>
<keyword evidence="3 5" id="KW-1133">Transmembrane helix</keyword>
<feature type="transmembrane region" description="Helical" evidence="5">
    <location>
        <begin position="77"/>
        <end position="97"/>
    </location>
</feature>
<feature type="transmembrane region" description="Helical" evidence="5">
    <location>
        <begin position="390"/>
        <end position="408"/>
    </location>
</feature>
<evidence type="ECO:0000256" key="5">
    <source>
        <dbReference type="SAM" id="Phobius"/>
    </source>
</evidence>
<feature type="transmembrane region" description="Helical" evidence="5">
    <location>
        <begin position="6"/>
        <end position="28"/>
    </location>
</feature>
<feature type="transmembrane region" description="Helical" evidence="5">
    <location>
        <begin position="321"/>
        <end position="341"/>
    </location>
</feature>
<name>A0A094QBD9_9ZZZZ</name>
<feature type="transmembrane region" description="Helical" evidence="5">
    <location>
        <begin position="347"/>
        <end position="369"/>
    </location>
</feature>
<evidence type="ECO:0000259" key="6">
    <source>
        <dbReference type="Pfam" id="PF00361"/>
    </source>
</evidence>
<dbReference type="HAMAP" id="MF_00445">
    <property type="entry name" value="NDH1_NuoN_1"/>
    <property type="match status" value="1"/>
</dbReference>
<dbReference type="NCBIfam" id="TIGR01770">
    <property type="entry name" value="NDH_I_N"/>
    <property type="match status" value="1"/>
</dbReference>
<dbReference type="NCBIfam" id="NF004441">
    <property type="entry name" value="PRK05777.1-4"/>
    <property type="match status" value="1"/>
</dbReference>
<gene>
    <name evidence="7" type="ORF">GM51_1380</name>
</gene>
<dbReference type="GO" id="GO:0016020">
    <property type="term" value="C:membrane"/>
    <property type="evidence" value="ECO:0007669"/>
    <property type="project" value="UniProtKB-SubCell"/>
</dbReference>
<feature type="transmembrane region" description="Helical" evidence="5">
    <location>
        <begin position="180"/>
        <end position="205"/>
    </location>
</feature>
<dbReference type="AlphaFoldDB" id="A0A094QBD9"/>
<dbReference type="Pfam" id="PF00361">
    <property type="entry name" value="Proton_antipo_M"/>
    <property type="match status" value="1"/>
</dbReference>
<keyword evidence="2 5" id="KW-0812">Transmembrane</keyword>
<feature type="domain" description="NADH:quinone oxidoreductase/Mrp antiporter transmembrane" evidence="6">
    <location>
        <begin position="145"/>
        <end position="440"/>
    </location>
</feature>
<feature type="transmembrane region" description="Helical" evidence="5">
    <location>
        <begin position="475"/>
        <end position="496"/>
    </location>
</feature>
<evidence type="ECO:0000256" key="1">
    <source>
        <dbReference type="ARBA" id="ARBA00004141"/>
    </source>
</evidence>
<evidence type="ECO:0000256" key="3">
    <source>
        <dbReference type="ARBA" id="ARBA00022989"/>
    </source>
</evidence>
<feature type="transmembrane region" description="Helical" evidence="5">
    <location>
        <begin position="262"/>
        <end position="283"/>
    </location>
</feature>
<sequence length="504" mass="53473">MLSAPNLDYALLAPIMIILGGALIGVLIEAFAKPAWRARLQLVISLAAIVISFNQLVRVRNDGSSIAAVTSVSVDGAGMFLQGAILIFAFLGILVIADQDNFAPQASALPGSAEEAAAIQAGKQQTEVFPLTMFAVAGMMLFPVATDYITLFVALEVLSLPLYLMAGLSRRRRLLSQEAALKYFLLGAYSSAFFLFGAALLYGYSGTISLNGLTDAIRGNTGNDVFLLLGIIFLSVGLLFKVGAVPFHSWKPDVYQGAPTPITGFMAAATKAAAFGATLRIFYLGLDAAQTSWKPFIAVISVITMIVGSLAAISQRDMKRMLAYSSIAHAGFVLTAIVSLSENALSATLFYLFAYGVATIGAFAIITMVRDSAGEVSDVNRWVGLGKKSPLVASVFSLFLLSFAGIPLTSGFVGKFSIFSAAYESGNITLVVVGVLSSAIAVFFYLRVILMLFFTDATNDSISVVIPSILTRISISISAIFTIILGIAPSLLFDIAQDFAYFLR</sequence>
<protein>
    <recommendedName>
        <fullName evidence="6">NADH:quinone oxidoreductase/Mrp antiporter transmembrane domain-containing protein</fullName>
    </recommendedName>
</protein>
<feature type="transmembrane region" description="Helical" evidence="5">
    <location>
        <begin position="295"/>
        <end position="314"/>
    </location>
</feature>
<dbReference type="GO" id="GO:0042773">
    <property type="term" value="P:ATP synthesis coupled electron transport"/>
    <property type="evidence" value="ECO:0007669"/>
    <property type="project" value="InterPro"/>
</dbReference>
<dbReference type="InterPro" id="IPR010096">
    <property type="entry name" value="NADH-Q_OxRdtase_suN/2"/>
</dbReference>
<evidence type="ECO:0000256" key="2">
    <source>
        <dbReference type="ARBA" id="ARBA00022692"/>
    </source>
</evidence>
<dbReference type="PANTHER" id="PTHR22773">
    <property type="entry name" value="NADH DEHYDROGENASE"/>
    <property type="match status" value="1"/>
</dbReference>
<evidence type="ECO:0000313" key="7">
    <source>
        <dbReference type="EMBL" id="KGA21565.1"/>
    </source>
</evidence>
<dbReference type="InterPro" id="IPR001750">
    <property type="entry name" value="ND/Mrp_TM"/>
</dbReference>
<proteinExistence type="inferred from homology"/>
<comment type="caution">
    <text evidence="7">The sequence shown here is derived from an EMBL/GenBank/DDBJ whole genome shotgun (WGS) entry which is preliminary data.</text>
</comment>
<comment type="subcellular location">
    <subcellularLocation>
        <location evidence="1">Membrane</location>
        <topology evidence="1">Multi-pass membrane protein</topology>
    </subcellularLocation>
</comment>
<feature type="transmembrane region" description="Helical" evidence="5">
    <location>
        <begin position="428"/>
        <end position="454"/>
    </location>
</feature>